<name>A0A7R8ART0_9EURO</name>
<organism evidence="2 3">
    <name type="scientific">Aspergillus puulaauensis</name>
    <dbReference type="NCBI Taxonomy" id="1220207"/>
    <lineage>
        <taxon>Eukaryota</taxon>
        <taxon>Fungi</taxon>
        <taxon>Dikarya</taxon>
        <taxon>Ascomycota</taxon>
        <taxon>Pezizomycotina</taxon>
        <taxon>Eurotiomycetes</taxon>
        <taxon>Eurotiomycetidae</taxon>
        <taxon>Eurotiales</taxon>
        <taxon>Aspergillaceae</taxon>
        <taxon>Aspergillus</taxon>
    </lineage>
</organism>
<proteinExistence type="predicted"/>
<evidence type="ECO:0000256" key="1">
    <source>
        <dbReference type="SAM" id="MobiDB-lite"/>
    </source>
</evidence>
<reference evidence="2" key="1">
    <citation type="submission" date="2021-01" db="EMBL/GenBank/DDBJ databases">
        <authorList>
            <consortium name="Aspergillus puulaauensis MK2 genome sequencing consortium"/>
            <person name="Kazuki M."/>
            <person name="Futagami T."/>
        </authorList>
    </citation>
    <scope>NUCLEOTIDE SEQUENCE</scope>
    <source>
        <strain evidence="2">MK2</strain>
    </source>
</reference>
<sequence>MSEEQRWQLLWQRLFRTIPPPKSPYKELSSRDTSSATPVTASKNNTRYHPYSKPREAGRAKNASEPPPASAHNSVHTETRSQVRPAIETADTQQSGVPSADVQGPGPQTTAFLERNIPSSSRTEASSNVPVRYPTPVHQHQPPQQPQQPQPPCIPSLQASSSFSFTNLVSPEDLQRNSSLYPHAGAKGSKTNQDNDNPYFPPIGETQYPVNNVPLNNMLHHNVPAGNVFENNLPSSWAPGPNSGGSQQ</sequence>
<keyword evidence="3" id="KW-1185">Reference proteome</keyword>
<reference evidence="2" key="2">
    <citation type="submission" date="2021-02" db="EMBL/GenBank/DDBJ databases">
        <title>Aspergillus puulaauensis MK2 genome sequence.</title>
        <authorList>
            <person name="Futagami T."/>
            <person name="Mori K."/>
            <person name="Kadooka C."/>
            <person name="Tanaka T."/>
        </authorList>
    </citation>
    <scope>NUCLEOTIDE SEQUENCE</scope>
    <source>
        <strain evidence="2">MK2</strain>
    </source>
</reference>
<feature type="region of interest" description="Disordered" evidence="1">
    <location>
        <begin position="15"/>
        <end position="159"/>
    </location>
</feature>
<gene>
    <name evidence="2" type="ORF">APUU_70336S</name>
</gene>
<evidence type="ECO:0000313" key="2">
    <source>
        <dbReference type="EMBL" id="BCS28766.1"/>
    </source>
</evidence>
<feature type="compositionally biased region" description="Polar residues" evidence="1">
    <location>
        <begin position="106"/>
        <end position="129"/>
    </location>
</feature>
<evidence type="ECO:0000313" key="3">
    <source>
        <dbReference type="Proteomes" id="UP000654913"/>
    </source>
</evidence>
<dbReference type="RefSeq" id="XP_041560952.1">
    <property type="nucleotide sequence ID" value="XM_041695197.1"/>
</dbReference>
<feature type="compositionally biased region" description="Pro residues" evidence="1">
    <location>
        <begin position="143"/>
        <end position="154"/>
    </location>
</feature>
<dbReference type="KEGG" id="apuu:APUU_70336S"/>
<dbReference type="EMBL" id="AP024449">
    <property type="protein sequence ID" value="BCS28766.1"/>
    <property type="molecule type" value="Genomic_DNA"/>
</dbReference>
<dbReference type="Proteomes" id="UP000654913">
    <property type="component" value="Chromosome 7"/>
</dbReference>
<protein>
    <submittedName>
        <fullName evidence="2">Uncharacterized protein</fullName>
    </submittedName>
</protein>
<accession>A0A7R8ART0</accession>
<dbReference type="AlphaFoldDB" id="A0A7R8ART0"/>
<dbReference type="GeneID" id="64978763"/>
<feature type="compositionally biased region" description="Polar residues" evidence="1">
    <location>
        <begin position="31"/>
        <end position="47"/>
    </location>
</feature>
<feature type="region of interest" description="Disordered" evidence="1">
    <location>
        <begin position="177"/>
        <end position="196"/>
    </location>
</feature>